<proteinExistence type="predicted"/>
<dbReference type="Proteomes" id="UP000075455">
    <property type="component" value="Unassembled WGS sequence"/>
</dbReference>
<keyword evidence="1" id="KW-0472">Membrane</keyword>
<dbReference type="PATRIC" id="fig|81408.3.peg.3788"/>
<dbReference type="STRING" id="81408.B4119_0956"/>
<protein>
    <submittedName>
        <fullName evidence="2">Uncharacterized protein</fullName>
    </submittedName>
</protein>
<reference evidence="2 3" key="1">
    <citation type="submission" date="2016-01" db="EMBL/GenBank/DDBJ databases">
        <title>Draft Genome Sequences of Seven Thermophilic Sporeformers Isolated from Foods.</title>
        <authorList>
            <person name="Berendsen E.M."/>
            <person name="Wells-Bennik M.H."/>
            <person name="Krawcyk A.O."/>
            <person name="De Jong A."/>
            <person name="Holsappel S."/>
            <person name="Eijlander R.T."/>
            <person name="Kuipers O.P."/>
        </authorList>
    </citation>
    <scope>NUCLEOTIDE SEQUENCE [LARGE SCALE GENOMIC DNA]</scope>
    <source>
        <strain evidence="2 3">B4119</strain>
    </source>
</reference>
<organism evidence="2 3">
    <name type="scientific">Saccharococcus caldoxylosilyticus</name>
    <dbReference type="NCBI Taxonomy" id="81408"/>
    <lineage>
        <taxon>Bacteria</taxon>
        <taxon>Bacillati</taxon>
        <taxon>Bacillota</taxon>
        <taxon>Bacilli</taxon>
        <taxon>Bacillales</taxon>
        <taxon>Anoxybacillaceae</taxon>
        <taxon>Saccharococcus</taxon>
    </lineage>
</organism>
<dbReference type="EMBL" id="LQYS01000049">
    <property type="protein sequence ID" value="KYD13332.1"/>
    <property type="molecule type" value="Genomic_DNA"/>
</dbReference>
<keyword evidence="1" id="KW-1133">Transmembrane helix</keyword>
<evidence type="ECO:0000256" key="1">
    <source>
        <dbReference type="SAM" id="Phobius"/>
    </source>
</evidence>
<gene>
    <name evidence="2" type="ORF">B4119_0956</name>
</gene>
<comment type="caution">
    <text evidence="2">The sequence shown here is derived from an EMBL/GenBank/DDBJ whole genome shotgun (WGS) entry which is preliminary data.</text>
</comment>
<dbReference type="AlphaFoldDB" id="A0A150LNF5"/>
<feature type="transmembrane region" description="Helical" evidence="1">
    <location>
        <begin position="22"/>
        <end position="45"/>
    </location>
</feature>
<evidence type="ECO:0000313" key="3">
    <source>
        <dbReference type="Proteomes" id="UP000075455"/>
    </source>
</evidence>
<name>A0A150LNF5_9BACL</name>
<evidence type="ECO:0000313" key="2">
    <source>
        <dbReference type="EMBL" id="KYD13332.1"/>
    </source>
</evidence>
<accession>A0A150LNF5</accession>
<keyword evidence="1" id="KW-0812">Transmembrane</keyword>
<sequence length="50" mass="6153">MDFSGFLTRERFYQLKKALGKLIFALFIFHILVQYRARLFLFACFMKKRK</sequence>